<feature type="region of interest" description="Disordered" evidence="6">
    <location>
        <begin position="1"/>
        <end position="30"/>
    </location>
</feature>
<evidence type="ECO:0000256" key="2">
    <source>
        <dbReference type="ARBA" id="ARBA00022692"/>
    </source>
</evidence>
<keyword evidence="2 7" id="KW-0812">Transmembrane</keyword>
<dbReference type="AlphaFoldDB" id="A0A6S6PCR3"/>
<evidence type="ECO:0000259" key="8">
    <source>
        <dbReference type="Pfam" id="PF25876"/>
    </source>
</evidence>
<evidence type="ECO:0000256" key="7">
    <source>
        <dbReference type="SAM" id="Phobius"/>
    </source>
</evidence>
<dbReference type="Pfam" id="PF25876">
    <property type="entry name" value="HH_MFP_RND"/>
    <property type="match status" value="1"/>
</dbReference>
<dbReference type="InterPro" id="IPR058625">
    <property type="entry name" value="MdtA-like_BSH"/>
</dbReference>
<dbReference type="InterPro" id="IPR050739">
    <property type="entry name" value="MFP"/>
</dbReference>
<dbReference type="Proteomes" id="UP000515220">
    <property type="component" value="Chromosome"/>
</dbReference>
<feature type="domain" description="Multidrug resistance protein MdtA-like barrel-sandwich hybrid" evidence="9">
    <location>
        <begin position="76"/>
        <end position="276"/>
    </location>
</feature>
<dbReference type="Gene3D" id="2.40.30.170">
    <property type="match status" value="1"/>
</dbReference>
<dbReference type="PANTHER" id="PTHR30386">
    <property type="entry name" value="MEMBRANE FUSION SUBUNIT OF EMRAB-TOLC MULTIDRUG EFFLUX PUMP"/>
    <property type="match status" value="1"/>
</dbReference>
<dbReference type="Gene3D" id="2.40.50.100">
    <property type="match status" value="1"/>
</dbReference>
<evidence type="ECO:0000259" key="10">
    <source>
        <dbReference type="Pfam" id="PF25963"/>
    </source>
</evidence>
<dbReference type="Pfam" id="PF25917">
    <property type="entry name" value="BSH_RND"/>
    <property type="match status" value="1"/>
</dbReference>
<dbReference type="InterPro" id="IPR058624">
    <property type="entry name" value="MdtA-like_HH"/>
</dbReference>
<dbReference type="RefSeq" id="WP_099348890.1">
    <property type="nucleotide sequence ID" value="NZ_AP023326.1"/>
</dbReference>
<feature type="compositionally biased region" description="Basic and acidic residues" evidence="6">
    <location>
        <begin position="1"/>
        <end position="14"/>
    </location>
</feature>
<evidence type="ECO:0000256" key="1">
    <source>
        <dbReference type="ARBA" id="ARBA00004167"/>
    </source>
</evidence>
<evidence type="ECO:0000259" key="9">
    <source>
        <dbReference type="Pfam" id="PF25917"/>
    </source>
</evidence>
<sequence>MAQDDHIQEDRASDNLEEPVAGSGTGDVPRKKGRRRNVVAFVLLIILTVVLCCYYFYKTRNDVKTEDAYTAGRKHAIASQVSGYVTQLLVDDNQFVYRGDLLLSIDHSDYVVAFNKARAAVLKAEANIRAFRMIAEISHKTFPGRLRAAEGSLQIAEAQLMRAKADYHRQLTVMREGTSQQDIDHARAALEEAQAKVASAQGDVTQAEPVESNLQNAAAHVSQEEATLVEAKADLEQAEINLTRTHIRAPCDGWVSQRNVELGNFVKPGQQMMSIVPADVWIVANYKETQIQGMKPGQKVDISINAFPQLRLHGHVDSIQLGSGESFSTFPPENATGNFVKIVQRIPVKIRIDSGLPANSPPLPLGLSVEPVVHIE</sequence>
<reference evidence="11 12" key="1">
    <citation type="submission" date="2020-07" db="EMBL/GenBank/DDBJ databases">
        <title>Complete Genome Sequence of an acetic acid bacterium, Acetobacter aceti JCM20276.</title>
        <authorList>
            <person name="Hirose Y."/>
            <person name="Mihara H."/>
        </authorList>
    </citation>
    <scope>NUCLEOTIDE SEQUENCE [LARGE SCALE GENOMIC DNA]</scope>
    <source>
        <strain evidence="11 12">JCM20276</strain>
    </source>
</reference>
<accession>A0A6S6PCR3</accession>
<dbReference type="GO" id="GO:0016020">
    <property type="term" value="C:membrane"/>
    <property type="evidence" value="ECO:0007669"/>
    <property type="project" value="UniProtKB-SubCell"/>
</dbReference>
<protein>
    <submittedName>
        <fullName evidence="11">Multidrug export protein EmrA</fullName>
    </submittedName>
</protein>
<name>A0A6S6PCR3_ACEAC</name>
<evidence type="ECO:0000256" key="3">
    <source>
        <dbReference type="ARBA" id="ARBA00022989"/>
    </source>
</evidence>
<feature type="domain" description="p-hydroxybenzoic acid efflux pump subunit AaeA-like beta-barrel" evidence="10">
    <location>
        <begin position="281"/>
        <end position="354"/>
    </location>
</feature>
<feature type="domain" description="Multidrug resistance protein MdtA-like alpha-helical hairpin" evidence="8">
    <location>
        <begin position="146"/>
        <end position="207"/>
    </location>
</feature>
<dbReference type="Pfam" id="PF25963">
    <property type="entry name" value="Beta-barrel_AAEA"/>
    <property type="match status" value="1"/>
</dbReference>
<dbReference type="GO" id="GO:0055085">
    <property type="term" value="P:transmembrane transport"/>
    <property type="evidence" value="ECO:0007669"/>
    <property type="project" value="InterPro"/>
</dbReference>
<evidence type="ECO:0000313" key="11">
    <source>
        <dbReference type="EMBL" id="BCI65448.1"/>
    </source>
</evidence>
<dbReference type="SUPFAM" id="SSF111369">
    <property type="entry name" value="HlyD-like secretion proteins"/>
    <property type="match status" value="2"/>
</dbReference>
<feature type="transmembrane region" description="Helical" evidence="7">
    <location>
        <begin position="38"/>
        <end position="57"/>
    </location>
</feature>
<dbReference type="InterPro" id="IPR058634">
    <property type="entry name" value="AaeA-lik-b-barrel"/>
</dbReference>
<keyword evidence="4 7" id="KW-0472">Membrane</keyword>
<organism evidence="11 12">
    <name type="scientific">Acetobacter aceti</name>
    <dbReference type="NCBI Taxonomy" id="435"/>
    <lineage>
        <taxon>Bacteria</taxon>
        <taxon>Pseudomonadati</taxon>
        <taxon>Pseudomonadota</taxon>
        <taxon>Alphaproteobacteria</taxon>
        <taxon>Acetobacterales</taxon>
        <taxon>Acetobacteraceae</taxon>
        <taxon>Acetobacter</taxon>
        <taxon>Acetobacter subgen. Acetobacter</taxon>
    </lineage>
</organism>
<evidence type="ECO:0000256" key="5">
    <source>
        <dbReference type="SAM" id="Coils"/>
    </source>
</evidence>
<evidence type="ECO:0000313" key="12">
    <source>
        <dbReference type="Proteomes" id="UP000515220"/>
    </source>
</evidence>
<comment type="subcellular location">
    <subcellularLocation>
        <location evidence="1">Membrane</location>
        <topology evidence="1">Single-pass membrane protein</topology>
    </subcellularLocation>
</comment>
<proteinExistence type="predicted"/>
<feature type="coiled-coil region" evidence="5">
    <location>
        <begin position="146"/>
        <end position="248"/>
    </location>
</feature>
<evidence type="ECO:0000256" key="4">
    <source>
        <dbReference type="ARBA" id="ARBA00023136"/>
    </source>
</evidence>
<dbReference type="EMBL" id="AP023326">
    <property type="protein sequence ID" value="BCI65448.1"/>
    <property type="molecule type" value="Genomic_DNA"/>
</dbReference>
<dbReference type="Gene3D" id="1.10.287.470">
    <property type="entry name" value="Helix hairpin bin"/>
    <property type="match status" value="2"/>
</dbReference>
<keyword evidence="5" id="KW-0175">Coiled coil</keyword>
<keyword evidence="3 7" id="KW-1133">Transmembrane helix</keyword>
<evidence type="ECO:0000256" key="6">
    <source>
        <dbReference type="SAM" id="MobiDB-lite"/>
    </source>
</evidence>
<gene>
    <name evidence="11" type="ORF">AAJCM20276_00720</name>
</gene>
<dbReference type="PANTHER" id="PTHR30386:SF26">
    <property type="entry name" value="TRANSPORT PROTEIN COMB"/>
    <property type="match status" value="1"/>
</dbReference>